<feature type="compositionally biased region" description="Basic residues" evidence="4">
    <location>
        <begin position="30"/>
        <end position="39"/>
    </location>
</feature>
<dbReference type="AlphaFoldDB" id="A0A5D2J0Q4"/>
<protein>
    <submittedName>
        <fullName evidence="5">Uncharacterized protein</fullName>
    </submittedName>
</protein>
<evidence type="ECO:0000256" key="2">
    <source>
        <dbReference type="ARBA" id="ARBA00023015"/>
    </source>
</evidence>
<organism evidence="5 6">
    <name type="scientific">Gossypium tomentosum</name>
    <name type="common">Hawaiian cotton</name>
    <name type="synonym">Gossypium sandvicense</name>
    <dbReference type="NCBI Taxonomy" id="34277"/>
    <lineage>
        <taxon>Eukaryota</taxon>
        <taxon>Viridiplantae</taxon>
        <taxon>Streptophyta</taxon>
        <taxon>Embryophyta</taxon>
        <taxon>Tracheophyta</taxon>
        <taxon>Spermatophyta</taxon>
        <taxon>Magnoliopsida</taxon>
        <taxon>eudicotyledons</taxon>
        <taxon>Gunneridae</taxon>
        <taxon>Pentapetalae</taxon>
        <taxon>rosids</taxon>
        <taxon>malvids</taxon>
        <taxon>Malvales</taxon>
        <taxon>Malvaceae</taxon>
        <taxon>Malvoideae</taxon>
        <taxon>Gossypium</taxon>
    </lineage>
</organism>
<keyword evidence="1" id="KW-0678">Repressor</keyword>
<feature type="region of interest" description="Disordered" evidence="4">
    <location>
        <begin position="85"/>
        <end position="106"/>
    </location>
</feature>
<accession>A0A5D2J0Q4</accession>
<keyword evidence="6" id="KW-1185">Reference proteome</keyword>
<dbReference type="PANTHER" id="PTHR33388:SF19">
    <property type="entry name" value="SPOROCYTELESS-LIKE EAR-CONTAINING PROTEIN"/>
    <property type="match status" value="1"/>
</dbReference>
<dbReference type="InterPro" id="IPR040356">
    <property type="entry name" value="SPEAR"/>
</dbReference>
<proteinExistence type="predicted"/>
<name>A0A5D2J0Q4_GOSTO</name>
<feature type="region of interest" description="Disordered" evidence="4">
    <location>
        <begin position="1"/>
        <end position="46"/>
    </location>
</feature>
<gene>
    <name evidence="5" type="ORF">ES332_D10G035300v1</name>
</gene>
<dbReference type="EMBL" id="CM017632">
    <property type="protein sequence ID" value="TYH47967.1"/>
    <property type="molecule type" value="Genomic_DNA"/>
</dbReference>
<evidence type="ECO:0000256" key="1">
    <source>
        <dbReference type="ARBA" id="ARBA00022491"/>
    </source>
</evidence>
<keyword evidence="3" id="KW-0804">Transcription</keyword>
<reference evidence="5 6" key="1">
    <citation type="submission" date="2019-07" db="EMBL/GenBank/DDBJ databases">
        <title>WGS assembly of Gossypium tomentosum.</title>
        <authorList>
            <person name="Chen Z.J."/>
            <person name="Sreedasyam A."/>
            <person name="Ando A."/>
            <person name="Song Q."/>
            <person name="De L."/>
            <person name="Hulse-Kemp A."/>
            <person name="Ding M."/>
            <person name="Ye W."/>
            <person name="Kirkbride R."/>
            <person name="Jenkins J."/>
            <person name="Plott C."/>
            <person name="Lovell J."/>
            <person name="Lin Y.-M."/>
            <person name="Vaughn R."/>
            <person name="Liu B."/>
            <person name="Li W."/>
            <person name="Simpson S."/>
            <person name="Scheffler B."/>
            <person name="Saski C."/>
            <person name="Grover C."/>
            <person name="Hu G."/>
            <person name="Conover J."/>
            <person name="Carlson J."/>
            <person name="Shu S."/>
            <person name="Boston L."/>
            <person name="Williams M."/>
            <person name="Peterson D."/>
            <person name="Mcgee K."/>
            <person name="Jones D."/>
            <person name="Wendel J."/>
            <person name="Stelly D."/>
            <person name="Grimwood J."/>
            <person name="Schmutz J."/>
        </authorList>
    </citation>
    <scope>NUCLEOTIDE SEQUENCE [LARGE SCALE GENOMIC DNA]</scope>
    <source>
        <strain evidence="5">7179.01</strain>
    </source>
</reference>
<dbReference type="PANTHER" id="PTHR33388">
    <property type="entry name" value="OS01G0212500 PROTEIN"/>
    <property type="match status" value="1"/>
</dbReference>
<evidence type="ECO:0000313" key="5">
    <source>
        <dbReference type="EMBL" id="TYH47965.1"/>
    </source>
</evidence>
<evidence type="ECO:0000256" key="3">
    <source>
        <dbReference type="ARBA" id="ARBA00023163"/>
    </source>
</evidence>
<sequence>MSSNNTSNIVGVRDMANGSGGGDYESSSLRKAKKQRIPKRGPGVAELEKILREQEQKDGHTSSSLVPSLPNFYPSLPRSASFLADNHHHHHHPSSPPPSMAALHGNCNGSSQLRSCGNVGGNNGPGKGVYINGSGVYLPEQTLLPISWGSSEEPAPKMAADFSFPMPLSNGSGHTMLQRNHLSMMDLLPLSTLSSSSTTPSSSTGVYHHVEPPSNQKPCYISTLLPEEDKFLLWISSLMFASKNMMSAKQSRPNVPVENWPAAAPSRMSFQQPIRPQVSRLDPSSSSTNNGVFSLGISGDPMPTNPLELKLKTCVNDNPSGNGNGNGNGSRPFITLLSSPTTTLPSTTQNCQPDLPKFIKQFPFQENNEGCLLQKSSSESEVLPVHNKSFFSFLLQPAEEVQRGSTSAEATLCLKTGNCCTEKTGDFIDLNLKL</sequence>
<dbReference type="EMBL" id="CM017632">
    <property type="protein sequence ID" value="TYH47965.1"/>
    <property type="molecule type" value="Genomic_DNA"/>
</dbReference>
<evidence type="ECO:0000313" key="6">
    <source>
        <dbReference type="Proteomes" id="UP000322667"/>
    </source>
</evidence>
<keyword evidence="2" id="KW-0805">Transcription regulation</keyword>
<dbReference type="Proteomes" id="UP000322667">
    <property type="component" value="Chromosome D10"/>
</dbReference>
<dbReference type="GO" id="GO:0003700">
    <property type="term" value="F:DNA-binding transcription factor activity"/>
    <property type="evidence" value="ECO:0007669"/>
    <property type="project" value="InterPro"/>
</dbReference>
<evidence type="ECO:0000256" key="4">
    <source>
        <dbReference type="SAM" id="MobiDB-lite"/>
    </source>
</evidence>